<dbReference type="Pfam" id="PF13568">
    <property type="entry name" value="OMP_b-brl_2"/>
    <property type="match status" value="1"/>
</dbReference>
<reference evidence="3 4" key="1">
    <citation type="submission" date="2014-12" db="EMBL/GenBank/DDBJ databases">
        <title>Genome sequence of Flavobacterium anhuiense RCM74.</title>
        <authorList>
            <person name="Kim J.F."/>
            <person name="Song J.Y."/>
            <person name="Kwak M.-J."/>
            <person name="Lee S.-W."/>
        </authorList>
    </citation>
    <scope>NUCLEOTIDE SEQUENCE [LARGE SCALE GENOMIC DNA]</scope>
    <source>
        <strain evidence="3 4">RCM74</strain>
    </source>
</reference>
<protein>
    <submittedName>
        <fullName evidence="3">OMP_b-brl_2 multi-domain protein</fullName>
    </submittedName>
</protein>
<evidence type="ECO:0000259" key="2">
    <source>
        <dbReference type="Pfam" id="PF13568"/>
    </source>
</evidence>
<sequence>MKKIVLAAIAVMGFSFANAQDVKYGVKGGINLSTFTGDVEDASSKVGFQAGGFAEIKLSDKFSIQPEMLYSLQGAKFKETEDSYTYTENVNASYLNVPVMAKYYVVDKFSVEAGPQVGFLLAAKSKWEETYEGEMYSGKENVKDSFKTVDFSLNVGAGYDFTENVSAGLRYNFGLSNISDFSDNAKIHNNVISLSVGYKF</sequence>
<name>A0A444VVI5_9FLAO</name>
<dbReference type="SUPFAM" id="SSF56925">
    <property type="entry name" value="OMPA-like"/>
    <property type="match status" value="1"/>
</dbReference>
<evidence type="ECO:0000313" key="4">
    <source>
        <dbReference type="Proteomes" id="UP000290433"/>
    </source>
</evidence>
<accession>A0A444VVI5</accession>
<evidence type="ECO:0000256" key="1">
    <source>
        <dbReference type="SAM" id="SignalP"/>
    </source>
</evidence>
<feature type="chain" id="PRO_5019392426" evidence="1">
    <location>
        <begin position="20"/>
        <end position="200"/>
    </location>
</feature>
<dbReference type="Proteomes" id="UP000290433">
    <property type="component" value="Unassembled WGS sequence"/>
</dbReference>
<gene>
    <name evidence="3" type="ORF">NU08_3220</name>
</gene>
<comment type="caution">
    <text evidence="3">The sequence shown here is derived from an EMBL/GenBank/DDBJ whole genome shotgun (WGS) entry which is preliminary data.</text>
</comment>
<proteinExistence type="predicted"/>
<dbReference type="AlphaFoldDB" id="A0A444VVI5"/>
<dbReference type="Gene3D" id="2.40.160.20">
    <property type="match status" value="1"/>
</dbReference>
<dbReference type="InterPro" id="IPR025665">
    <property type="entry name" value="Beta-barrel_OMP_2"/>
</dbReference>
<dbReference type="InterPro" id="IPR011250">
    <property type="entry name" value="OMP/PagP_B-barrel"/>
</dbReference>
<dbReference type="OrthoDB" id="947434at2"/>
<keyword evidence="1" id="KW-0732">Signal</keyword>
<dbReference type="RefSeq" id="WP_129748041.1">
    <property type="nucleotide sequence ID" value="NZ_JUIV01000013.1"/>
</dbReference>
<feature type="domain" description="Outer membrane protein beta-barrel" evidence="2">
    <location>
        <begin position="18"/>
        <end position="179"/>
    </location>
</feature>
<dbReference type="EMBL" id="JUIV01000013">
    <property type="protein sequence ID" value="RYJ37698.1"/>
    <property type="molecule type" value="Genomic_DNA"/>
</dbReference>
<organism evidence="3 4">
    <name type="scientific">Flavobacterium anhuiense</name>
    <dbReference type="NCBI Taxonomy" id="459526"/>
    <lineage>
        <taxon>Bacteria</taxon>
        <taxon>Pseudomonadati</taxon>
        <taxon>Bacteroidota</taxon>
        <taxon>Flavobacteriia</taxon>
        <taxon>Flavobacteriales</taxon>
        <taxon>Flavobacteriaceae</taxon>
        <taxon>Flavobacterium</taxon>
    </lineage>
</organism>
<feature type="signal peptide" evidence="1">
    <location>
        <begin position="1"/>
        <end position="19"/>
    </location>
</feature>
<evidence type="ECO:0000313" key="3">
    <source>
        <dbReference type="EMBL" id="RYJ37698.1"/>
    </source>
</evidence>